<evidence type="ECO:0000256" key="4">
    <source>
        <dbReference type="RuleBase" id="RU003869"/>
    </source>
</evidence>
<evidence type="ECO:0000313" key="6">
    <source>
        <dbReference type="EMBL" id="AWQ64093.1"/>
    </source>
</evidence>
<dbReference type="EMBL" id="MG271846">
    <property type="protein sequence ID" value="AWQ64093.1"/>
    <property type="molecule type" value="Genomic_DNA"/>
</dbReference>
<organism evidence="6">
    <name type="scientific">Eunotia naegelii</name>
    <dbReference type="NCBI Taxonomy" id="1458866"/>
    <lineage>
        <taxon>Eukaryota</taxon>
        <taxon>Sar</taxon>
        <taxon>Stramenopiles</taxon>
        <taxon>Ochrophyta</taxon>
        <taxon>Bacillariophyta</taxon>
        <taxon>Bacillariophyceae</taxon>
        <taxon>Eunotiophycidae</taxon>
        <taxon>Eunotiales</taxon>
        <taxon>Eunotiaceae</taxon>
        <taxon>Eunotia</taxon>
    </lineage>
</organism>
<dbReference type="InterPro" id="IPR036789">
    <property type="entry name" value="Ribosomal_uL6-like_a/b-dom_sf"/>
</dbReference>
<evidence type="ECO:0000256" key="1">
    <source>
        <dbReference type="ARBA" id="ARBA00009356"/>
    </source>
</evidence>
<evidence type="ECO:0000256" key="2">
    <source>
        <dbReference type="ARBA" id="ARBA00022980"/>
    </source>
</evidence>
<dbReference type="GO" id="GO:0005840">
    <property type="term" value="C:ribosome"/>
    <property type="evidence" value="ECO:0007669"/>
    <property type="project" value="UniProtKB-KW"/>
</dbReference>
<geneLocation type="mitochondrion" evidence="6"/>
<keyword evidence="2 4" id="KW-0689">Ribosomal protein</keyword>
<dbReference type="GO" id="GO:1990904">
    <property type="term" value="C:ribonucleoprotein complex"/>
    <property type="evidence" value="ECO:0007669"/>
    <property type="project" value="UniProtKB-KW"/>
</dbReference>
<protein>
    <submittedName>
        <fullName evidence="6">Ribosomal protein L6</fullName>
    </submittedName>
</protein>
<dbReference type="PANTHER" id="PTHR11655">
    <property type="entry name" value="60S/50S RIBOSOMAL PROTEIN L6/L9"/>
    <property type="match status" value="1"/>
</dbReference>
<keyword evidence="6" id="KW-0496">Mitochondrion</keyword>
<dbReference type="PIRSF" id="PIRSF002162">
    <property type="entry name" value="Ribosomal_L6"/>
    <property type="match status" value="1"/>
</dbReference>
<dbReference type="GO" id="GO:0003735">
    <property type="term" value="F:structural constituent of ribosome"/>
    <property type="evidence" value="ECO:0007669"/>
    <property type="project" value="InterPro"/>
</dbReference>
<dbReference type="Gene3D" id="3.90.930.12">
    <property type="entry name" value="Ribosomal protein L6, alpha-beta domain"/>
    <property type="match status" value="1"/>
</dbReference>
<dbReference type="GO" id="GO:0019843">
    <property type="term" value="F:rRNA binding"/>
    <property type="evidence" value="ECO:0007669"/>
    <property type="project" value="InterPro"/>
</dbReference>
<feature type="domain" description="Large ribosomal subunit protein uL6 alpha-beta" evidence="5">
    <location>
        <begin position="115"/>
        <end position="181"/>
    </location>
</feature>
<dbReference type="PANTHER" id="PTHR11655:SF17">
    <property type="entry name" value="RIBOSOMAL PROTEIN L6-RELATED"/>
    <property type="match status" value="1"/>
</dbReference>
<gene>
    <name evidence="6" type="primary">rpl6</name>
</gene>
<dbReference type="GeneID" id="36957377"/>
<dbReference type="PROSITE" id="PS00525">
    <property type="entry name" value="RIBOSOMAL_L6_1"/>
    <property type="match status" value="1"/>
</dbReference>
<dbReference type="AlphaFoldDB" id="A0A2U9GII9"/>
<dbReference type="SUPFAM" id="SSF56053">
    <property type="entry name" value="Ribosomal protein L6"/>
    <property type="match status" value="1"/>
</dbReference>
<reference evidence="6" key="1">
    <citation type="journal article" date="2018" name="Genome Biol. Evol.">
        <title>Recurrent loss, horizontal transfer, and the obscure origins of mitochondrial introns in diatoms (Bacillariophyta).</title>
        <authorList>
            <person name="Guillory W.X."/>
            <person name="Onyshchenko A."/>
            <person name="Ruck E.C."/>
            <person name="Parks M."/>
            <person name="Nakov T."/>
            <person name="Wickett N.J."/>
            <person name="Alverson A.J."/>
        </authorList>
    </citation>
    <scope>NUCLEOTIDE SEQUENCE</scope>
    <source>
        <strain evidence="6">UTEX FD354</strain>
    </source>
</reference>
<dbReference type="GO" id="GO:0006412">
    <property type="term" value="P:translation"/>
    <property type="evidence" value="ECO:0007669"/>
    <property type="project" value="InterPro"/>
</dbReference>
<dbReference type="InterPro" id="IPR002358">
    <property type="entry name" value="Ribosomal_uL6_CS"/>
</dbReference>
<dbReference type="RefSeq" id="YP_009495446.1">
    <property type="nucleotide sequence ID" value="NC_037987.1"/>
</dbReference>
<accession>A0A2U9GII9</accession>
<comment type="similarity">
    <text evidence="1 4">Belongs to the universal ribosomal protein uL6 family.</text>
</comment>
<keyword evidence="3 4" id="KW-0687">Ribonucleoprotein</keyword>
<dbReference type="Pfam" id="PF00347">
    <property type="entry name" value="Ribosomal_L6"/>
    <property type="match status" value="1"/>
</dbReference>
<evidence type="ECO:0000256" key="3">
    <source>
        <dbReference type="ARBA" id="ARBA00023274"/>
    </source>
</evidence>
<name>A0A2U9GII9_9STRA</name>
<proteinExistence type="inferred from homology"/>
<dbReference type="InterPro" id="IPR019906">
    <property type="entry name" value="Ribosomal_uL6_bac-type"/>
</dbReference>
<dbReference type="InterPro" id="IPR020040">
    <property type="entry name" value="Ribosomal_uL6_a/b-dom"/>
</dbReference>
<sequence>MKIKKIQKKFIIKIPENISVVYSKKKKLITFVGSHEQIRSFKLNTQIFWIPHENAIKISAVPFSKISSNEKKTLKARQGTAVSLIKYLLIELSISFFCRKMKFIGVGYRAFPLEISEKKLLHLRLGYSHQIYFRFLNELNFFCFKFTKLFIFGNSYQHVTQFSALIRSCKPPEPYKGKGILHENEKVLLKIGKRV</sequence>
<dbReference type="InterPro" id="IPR000702">
    <property type="entry name" value="Ribosomal_uL6-like"/>
</dbReference>
<dbReference type="PRINTS" id="PR00059">
    <property type="entry name" value="RIBOSOMALL6"/>
</dbReference>
<evidence type="ECO:0000259" key="5">
    <source>
        <dbReference type="Pfam" id="PF00347"/>
    </source>
</evidence>